<sequence length="45" mass="5303">MNICRCTAYIRYTFASETKKYKLWQSVNFILHLTSRGSPIGMELM</sequence>
<dbReference type="Proteomes" id="UP000038200">
    <property type="component" value="Unassembled WGS sequence"/>
</dbReference>
<name>A0A0B7IK43_9FLAO</name>
<evidence type="ECO:0000313" key="4">
    <source>
        <dbReference type="Proteomes" id="UP000045051"/>
    </source>
</evidence>
<evidence type="ECO:0000313" key="2">
    <source>
        <dbReference type="EMBL" id="CEN52206.1"/>
    </source>
</evidence>
<keyword evidence="4" id="KW-1185">Reference proteome</keyword>
<organism evidence="2 3">
    <name type="scientific">Capnocytophaga canis</name>
    <dbReference type="NCBI Taxonomy" id="1848903"/>
    <lineage>
        <taxon>Bacteria</taxon>
        <taxon>Pseudomonadati</taxon>
        <taxon>Bacteroidota</taxon>
        <taxon>Flavobacteriia</taxon>
        <taxon>Flavobacteriales</taxon>
        <taxon>Flavobacteriaceae</taxon>
        <taxon>Capnocytophaga</taxon>
    </lineage>
</organism>
<proteinExistence type="predicted"/>
<evidence type="ECO:0000313" key="3">
    <source>
        <dbReference type="Proteomes" id="UP000038200"/>
    </source>
</evidence>
<dbReference type="EMBL" id="CDOI01000002">
    <property type="protein sequence ID" value="CEN43346.1"/>
    <property type="molecule type" value="Genomic_DNA"/>
</dbReference>
<gene>
    <name evidence="1" type="ORF">CCAND38_100021</name>
    <name evidence="2" type="ORF">CCAND93_220035</name>
</gene>
<dbReference type="EMBL" id="CDOL01000135">
    <property type="protein sequence ID" value="CEN52206.1"/>
    <property type="molecule type" value="Genomic_DNA"/>
</dbReference>
<reference evidence="3 4" key="1">
    <citation type="submission" date="2015-01" db="EMBL/GenBank/DDBJ databases">
        <authorList>
            <person name="MANFREDI Pablo"/>
        </authorList>
    </citation>
    <scope>NUCLEOTIDE SEQUENCE [LARGE SCALE GENOMIC DNA]</scope>
    <source>
        <strain evidence="1 4">CcD38</strain>
        <strain evidence="2 3">CcD93</strain>
    </source>
</reference>
<protein>
    <submittedName>
        <fullName evidence="2">Uncharacterized protein</fullName>
    </submittedName>
</protein>
<evidence type="ECO:0000313" key="1">
    <source>
        <dbReference type="EMBL" id="CEN43346.1"/>
    </source>
</evidence>
<accession>A0A0B7IK43</accession>
<dbReference type="AlphaFoldDB" id="A0A0B7IK43"/>
<dbReference type="Proteomes" id="UP000045051">
    <property type="component" value="Unassembled WGS sequence"/>
</dbReference>